<reference evidence="9 10" key="1">
    <citation type="submission" date="2018-06" db="EMBL/GenBank/DDBJ databases">
        <authorList>
            <consortium name="Pathogen Informatics"/>
            <person name="Doyle S."/>
        </authorList>
    </citation>
    <scope>NUCLEOTIDE SEQUENCE [LARGE SCALE GENOMIC DNA]</scope>
    <source>
        <strain evidence="9 10">NCTC11842</strain>
    </source>
</reference>
<organism evidence="9 10">
    <name type="scientific">Pseudomonas luteola</name>
    <dbReference type="NCBI Taxonomy" id="47886"/>
    <lineage>
        <taxon>Bacteria</taxon>
        <taxon>Pseudomonadati</taxon>
        <taxon>Pseudomonadota</taxon>
        <taxon>Gammaproteobacteria</taxon>
        <taxon>Pseudomonadales</taxon>
        <taxon>Pseudomonadaceae</taxon>
        <taxon>Pseudomonas</taxon>
    </lineage>
</organism>
<sequence length="232" mass="25029">MVTPLAVLAGGDPGTLTDDSLSILLSISIRDFFMSFSPLIRQLIDALRILPGVGQKSAQRMAMQMLERDRSGGLRLSSALQAAMEGVGHCKHCRTLTENELCPQCADPDRDDQLLCVVESPMDVFAVDQTGFRGRYFVLKGHLSPLDGLGPEAIGIPELMERIEQGAFQEVIIATNPTVEGEATSHYIAQLLKPRGLTISRIAHGVPLGGELDLVDNGTLTHAFAGRKPITL</sequence>
<dbReference type="PANTHER" id="PTHR30446:SF0">
    <property type="entry name" value="RECOMBINATION PROTEIN RECR"/>
    <property type="match status" value="1"/>
</dbReference>
<evidence type="ECO:0000256" key="4">
    <source>
        <dbReference type="ARBA" id="ARBA00022833"/>
    </source>
</evidence>
<dbReference type="Gene3D" id="6.10.250.240">
    <property type="match status" value="1"/>
</dbReference>
<dbReference type="Pfam" id="PF21175">
    <property type="entry name" value="RecR_C"/>
    <property type="match status" value="1"/>
</dbReference>
<dbReference type="InterPro" id="IPR015967">
    <property type="entry name" value="Rcmb_RecR_Znf"/>
</dbReference>
<evidence type="ECO:0000256" key="3">
    <source>
        <dbReference type="ARBA" id="ARBA00022771"/>
    </source>
</evidence>
<protein>
    <recommendedName>
        <fullName evidence="7">Recombination protein RecR</fullName>
    </recommendedName>
</protein>
<dbReference type="Pfam" id="PF21176">
    <property type="entry name" value="RecR_HhH"/>
    <property type="match status" value="1"/>
</dbReference>
<dbReference type="InterPro" id="IPR023627">
    <property type="entry name" value="Rcmb_RecR"/>
</dbReference>
<name>A0A2X2CJJ2_PSELU</name>
<keyword evidence="2 7" id="KW-0227">DNA damage</keyword>
<dbReference type="Gene3D" id="1.10.8.420">
    <property type="entry name" value="RecR Domain 1"/>
    <property type="match status" value="1"/>
</dbReference>
<proteinExistence type="inferred from homology"/>
<evidence type="ECO:0000256" key="1">
    <source>
        <dbReference type="ARBA" id="ARBA00022723"/>
    </source>
</evidence>
<keyword evidence="4 7" id="KW-0862">Zinc</keyword>
<dbReference type="Pfam" id="PF13662">
    <property type="entry name" value="Toprim_4"/>
    <property type="match status" value="1"/>
</dbReference>
<dbReference type="PROSITE" id="PS01300">
    <property type="entry name" value="RECR"/>
    <property type="match status" value="1"/>
</dbReference>
<dbReference type="SMART" id="SM00493">
    <property type="entry name" value="TOPRIM"/>
    <property type="match status" value="1"/>
</dbReference>
<evidence type="ECO:0000256" key="6">
    <source>
        <dbReference type="ARBA" id="ARBA00023204"/>
    </source>
</evidence>
<dbReference type="GO" id="GO:0003677">
    <property type="term" value="F:DNA binding"/>
    <property type="evidence" value="ECO:0007669"/>
    <property type="project" value="UniProtKB-UniRule"/>
</dbReference>
<evidence type="ECO:0000256" key="5">
    <source>
        <dbReference type="ARBA" id="ARBA00023172"/>
    </source>
</evidence>
<keyword evidence="1 7" id="KW-0479">Metal-binding</keyword>
<dbReference type="EMBL" id="UAUF01000012">
    <property type="protein sequence ID" value="SPZ07908.1"/>
    <property type="molecule type" value="Genomic_DNA"/>
</dbReference>
<accession>A0A2X2CJJ2</accession>
<evidence type="ECO:0000259" key="8">
    <source>
        <dbReference type="PROSITE" id="PS50880"/>
    </source>
</evidence>
<evidence type="ECO:0000256" key="7">
    <source>
        <dbReference type="HAMAP-Rule" id="MF_00017"/>
    </source>
</evidence>
<gene>
    <name evidence="7 9" type="primary">recR</name>
    <name evidence="9" type="ORF">NCTC11842_02596</name>
</gene>
<comment type="function">
    <text evidence="7">May play a role in DNA repair. It seems to be involved in an RecBC-independent recombinational process of DNA repair. It may act with RecF and RecO.</text>
</comment>
<dbReference type="InterPro" id="IPR034137">
    <property type="entry name" value="TOPRIM_RecR"/>
</dbReference>
<dbReference type="HAMAP" id="MF_00017">
    <property type="entry name" value="RecR"/>
    <property type="match status" value="1"/>
</dbReference>
<feature type="domain" description="Toprim" evidence="8">
    <location>
        <begin position="113"/>
        <end position="207"/>
    </location>
</feature>
<dbReference type="SUPFAM" id="SSF111304">
    <property type="entry name" value="Recombination protein RecR"/>
    <property type="match status" value="1"/>
</dbReference>
<dbReference type="NCBIfam" id="TIGR00615">
    <property type="entry name" value="recR"/>
    <property type="match status" value="1"/>
</dbReference>
<dbReference type="GO" id="GO:0008270">
    <property type="term" value="F:zinc ion binding"/>
    <property type="evidence" value="ECO:0007669"/>
    <property type="project" value="UniProtKB-KW"/>
</dbReference>
<dbReference type="AlphaFoldDB" id="A0A2X2CJJ2"/>
<dbReference type="GO" id="GO:0006281">
    <property type="term" value="P:DNA repair"/>
    <property type="evidence" value="ECO:0007669"/>
    <property type="project" value="UniProtKB-UniRule"/>
</dbReference>
<keyword evidence="6 7" id="KW-0234">DNA repair</keyword>
<dbReference type="PROSITE" id="PS50880">
    <property type="entry name" value="TOPRIM"/>
    <property type="match status" value="1"/>
</dbReference>
<comment type="similarity">
    <text evidence="7">Belongs to the RecR family.</text>
</comment>
<dbReference type="CDD" id="cd01025">
    <property type="entry name" value="TOPRIM_recR"/>
    <property type="match status" value="1"/>
</dbReference>
<dbReference type="GO" id="GO:0006310">
    <property type="term" value="P:DNA recombination"/>
    <property type="evidence" value="ECO:0007669"/>
    <property type="project" value="UniProtKB-UniRule"/>
</dbReference>
<keyword evidence="5 7" id="KW-0233">DNA recombination</keyword>
<feature type="zinc finger region" description="C4-type" evidence="7">
    <location>
        <begin position="90"/>
        <end position="105"/>
    </location>
</feature>
<evidence type="ECO:0000313" key="9">
    <source>
        <dbReference type="EMBL" id="SPZ07908.1"/>
    </source>
</evidence>
<dbReference type="InterPro" id="IPR000093">
    <property type="entry name" value="DNA_Rcmb_RecR"/>
</dbReference>
<evidence type="ECO:0000256" key="2">
    <source>
        <dbReference type="ARBA" id="ARBA00022763"/>
    </source>
</evidence>
<dbReference type="Gene3D" id="3.40.1360.10">
    <property type="match status" value="1"/>
</dbReference>
<keyword evidence="3 7" id="KW-0863">Zinc-finger</keyword>
<dbReference type="Pfam" id="PF02132">
    <property type="entry name" value="RecR_ZnF"/>
    <property type="match status" value="1"/>
</dbReference>
<dbReference type="PANTHER" id="PTHR30446">
    <property type="entry name" value="RECOMBINATION PROTEIN RECR"/>
    <property type="match status" value="1"/>
</dbReference>
<evidence type="ECO:0000313" key="10">
    <source>
        <dbReference type="Proteomes" id="UP000250443"/>
    </source>
</evidence>
<dbReference type="InterPro" id="IPR006171">
    <property type="entry name" value="TOPRIM_dom"/>
</dbReference>
<dbReference type="Proteomes" id="UP000250443">
    <property type="component" value="Unassembled WGS sequence"/>
</dbReference>